<dbReference type="AlphaFoldDB" id="A0A8X6N789"/>
<evidence type="ECO:0000256" key="1">
    <source>
        <dbReference type="SAM" id="MobiDB-lite"/>
    </source>
</evidence>
<protein>
    <submittedName>
        <fullName evidence="2">Uncharacterized protein</fullName>
    </submittedName>
</protein>
<evidence type="ECO:0000313" key="3">
    <source>
        <dbReference type="Proteomes" id="UP000887013"/>
    </source>
</evidence>
<dbReference type="Proteomes" id="UP000887013">
    <property type="component" value="Unassembled WGS sequence"/>
</dbReference>
<gene>
    <name evidence="2" type="ORF">NPIL_666951</name>
</gene>
<sequence>MVFEDLSGPDSRRYDDIKENEPARQGSQYSAHRSLDSSSKVPIGSIMTEVFRNLIRLVAESVNLPI</sequence>
<organism evidence="2 3">
    <name type="scientific">Nephila pilipes</name>
    <name type="common">Giant wood spider</name>
    <name type="synonym">Nephila maculata</name>
    <dbReference type="NCBI Taxonomy" id="299642"/>
    <lineage>
        <taxon>Eukaryota</taxon>
        <taxon>Metazoa</taxon>
        <taxon>Ecdysozoa</taxon>
        <taxon>Arthropoda</taxon>
        <taxon>Chelicerata</taxon>
        <taxon>Arachnida</taxon>
        <taxon>Araneae</taxon>
        <taxon>Araneomorphae</taxon>
        <taxon>Entelegynae</taxon>
        <taxon>Araneoidea</taxon>
        <taxon>Nephilidae</taxon>
        <taxon>Nephila</taxon>
    </lineage>
</organism>
<reference evidence="2" key="1">
    <citation type="submission" date="2020-08" db="EMBL/GenBank/DDBJ databases">
        <title>Multicomponent nature underlies the extraordinary mechanical properties of spider dragline silk.</title>
        <authorList>
            <person name="Kono N."/>
            <person name="Nakamura H."/>
            <person name="Mori M."/>
            <person name="Yoshida Y."/>
            <person name="Ohtoshi R."/>
            <person name="Malay A.D."/>
            <person name="Moran D.A.P."/>
            <person name="Tomita M."/>
            <person name="Numata K."/>
            <person name="Arakawa K."/>
        </authorList>
    </citation>
    <scope>NUCLEOTIDE SEQUENCE</scope>
</reference>
<keyword evidence="3" id="KW-1185">Reference proteome</keyword>
<accession>A0A8X6N789</accession>
<dbReference type="EMBL" id="BMAW01054570">
    <property type="protein sequence ID" value="GFS97047.1"/>
    <property type="molecule type" value="Genomic_DNA"/>
</dbReference>
<feature type="compositionally biased region" description="Basic and acidic residues" evidence="1">
    <location>
        <begin position="10"/>
        <end position="22"/>
    </location>
</feature>
<feature type="region of interest" description="Disordered" evidence="1">
    <location>
        <begin position="1"/>
        <end position="38"/>
    </location>
</feature>
<name>A0A8X6N789_NEPPI</name>
<proteinExistence type="predicted"/>
<comment type="caution">
    <text evidence="2">The sequence shown here is derived from an EMBL/GenBank/DDBJ whole genome shotgun (WGS) entry which is preliminary data.</text>
</comment>
<evidence type="ECO:0000313" key="2">
    <source>
        <dbReference type="EMBL" id="GFS97047.1"/>
    </source>
</evidence>
<feature type="compositionally biased region" description="Polar residues" evidence="1">
    <location>
        <begin position="25"/>
        <end position="38"/>
    </location>
</feature>